<comment type="caution">
    <text evidence="1">The sequence shown here is derived from an EMBL/GenBank/DDBJ whole genome shotgun (WGS) entry which is preliminary data.</text>
</comment>
<proteinExistence type="predicted"/>
<organism evidence="1 2">
    <name type="scientific">Durusdinium trenchii</name>
    <dbReference type="NCBI Taxonomy" id="1381693"/>
    <lineage>
        <taxon>Eukaryota</taxon>
        <taxon>Sar</taxon>
        <taxon>Alveolata</taxon>
        <taxon>Dinophyceae</taxon>
        <taxon>Suessiales</taxon>
        <taxon>Symbiodiniaceae</taxon>
        <taxon>Durusdinium</taxon>
    </lineage>
</organism>
<evidence type="ECO:0000313" key="1">
    <source>
        <dbReference type="EMBL" id="CAK9086098.1"/>
    </source>
</evidence>
<feature type="non-terminal residue" evidence="1">
    <location>
        <position position="543"/>
    </location>
</feature>
<accession>A0ABP0QCX5</accession>
<gene>
    <name evidence="1" type="ORF">SCF082_LOCUS40742</name>
</gene>
<name>A0ABP0QCX5_9DINO</name>
<protein>
    <submittedName>
        <fullName evidence="1">Uncharacterized protein</fullName>
    </submittedName>
</protein>
<evidence type="ECO:0000313" key="2">
    <source>
        <dbReference type="Proteomes" id="UP001642464"/>
    </source>
</evidence>
<keyword evidence="2" id="KW-1185">Reference proteome</keyword>
<sequence>MAVSAKLHVDESKLLMCLRHSCQHGPGGLLIQKRGILDVLEAIQPRGPAADPKQQSTWRATHARKLARILGKLSDYQFWPEGAIQASECYLLKVLIQVLSEFKIVVGHEVFDSVTQTLEALAREGQLQEYRENAEADSCEMPRDTEMVDVDSAPSVAPPTDLISEGQDTVAAPSIATTVSQTTGRKRTANEALHGDADLAEYQQRYGGATWMELLAAVASLDKELKQEQVKSIAKDATIQSLRKKCKLLQQQHNRAKRAIGQKAMAAAKAKVKTIKRGNSSVVDTQQQSEAAGPSLEERMAIQRTGPTGDGRYLTVPSKVSLSIRRPWADLAQSPSNVLPMSSQLETTPSSLHIYLITTDRGPNEVLGRKMWETLTREASSVLLFSSDCMEHAVHLLVLSGLKAIDDLLKRRGKPYKLFASLATCSNCLRDQSKQFYETWCDLHGDLSGSKCARKLWPKAIGGRWNSIHEVTTRMKVVGGQSFVEPVVKKILANKVAAADASKQKLPNDVVDEISFQEAQSYQKKMGIWRLRTLECVSDSLWW</sequence>
<reference evidence="1 2" key="1">
    <citation type="submission" date="2024-02" db="EMBL/GenBank/DDBJ databases">
        <authorList>
            <person name="Chen Y."/>
            <person name="Shah S."/>
            <person name="Dougan E. K."/>
            <person name="Thang M."/>
            <person name="Chan C."/>
        </authorList>
    </citation>
    <scope>NUCLEOTIDE SEQUENCE [LARGE SCALE GENOMIC DNA]</scope>
</reference>
<dbReference type="EMBL" id="CAXAMM010039394">
    <property type="protein sequence ID" value="CAK9086098.1"/>
    <property type="molecule type" value="Genomic_DNA"/>
</dbReference>
<dbReference type="Proteomes" id="UP001642464">
    <property type="component" value="Unassembled WGS sequence"/>
</dbReference>